<protein>
    <recommendedName>
        <fullName evidence="8">GOLD domain-containing protein</fullName>
    </recommendedName>
</protein>
<dbReference type="PROSITE" id="PS50866">
    <property type="entry name" value="GOLD"/>
    <property type="match status" value="1"/>
</dbReference>
<dbReference type="GeneID" id="37268595"/>
<proteinExistence type="inferred from homology"/>
<comment type="similarity">
    <text evidence="2">Belongs to the EMP24/GP25L family.</text>
</comment>
<evidence type="ECO:0000256" key="1">
    <source>
        <dbReference type="ARBA" id="ARBA00004479"/>
    </source>
</evidence>
<dbReference type="Pfam" id="PF01105">
    <property type="entry name" value="EMP24_GP25L"/>
    <property type="match status" value="1"/>
</dbReference>
<keyword evidence="3" id="KW-0812">Transmembrane</keyword>
<evidence type="ECO:0000256" key="6">
    <source>
        <dbReference type="ARBA" id="ARBA00023136"/>
    </source>
</evidence>
<dbReference type="OrthoDB" id="3427at2759"/>
<evidence type="ECO:0000256" key="7">
    <source>
        <dbReference type="SAM" id="SignalP"/>
    </source>
</evidence>
<dbReference type="InterPro" id="IPR009038">
    <property type="entry name" value="GOLD_dom"/>
</dbReference>
<organism evidence="9 10">
    <name type="scientific">Tilletiopsis washingtonensis</name>
    <dbReference type="NCBI Taxonomy" id="58919"/>
    <lineage>
        <taxon>Eukaryota</taxon>
        <taxon>Fungi</taxon>
        <taxon>Dikarya</taxon>
        <taxon>Basidiomycota</taxon>
        <taxon>Ustilaginomycotina</taxon>
        <taxon>Exobasidiomycetes</taxon>
        <taxon>Entylomatales</taxon>
        <taxon>Entylomatales incertae sedis</taxon>
        <taxon>Tilletiopsis</taxon>
    </lineage>
</organism>
<dbReference type="Proteomes" id="UP000245946">
    <property type="component" value="Unassembled WGS sequence"/>
</dbReference>
<feature type="signal peptide" evidence="7">
    <location>
        <begin position="1"/>
        <end position="22"/>
    </location>
</feature>
<dbReference type="AlphaFoldDB" id="A0A316Z484"/>
<gene>
    <name evidence="9" type="ORF">FA09DRAFT_322405</name>
</gene>
<dbReference type="PANTHER" id="PTHR22811">
    <property type="entry name" value="TRANSMEMBRANE EMP24 DOMAIN-CONTAINING PROTEIN"/>
    <property type="match status" value="1"/>
</dbReference>
<dbReference type="SMART" id="SM01190">
    <property type="entry name" value="EMP24_GP25L"/>
    <property type="match status" value="1"/>
</dbReference>
<evidence type="ECO:0000256" key="3">
    <source>
        <dbReference type="ARBA" id="ARBA00022692"/>
    </source>
</evidence>
<evidence type="ECO:0000256" key="4">
    <source>
        <dbReference type="ARBA" id="ARBA00022729"/>
    </source>
</evidence>
<sequence>MVRSMLAHTALLLLLFASSVQSLYFYLEADAKKCFLEELPHDTVVVGHYMAEVWDKQNQRFTIREDMGINIMVKEVKEDHIVTSTRGPAEGKFAFTSHEAGDHQICLSSASSSADAPQVRMHLDVVIGEARPDNSAKDRAHITDLAGRVRLLNDRLRDIRKEQQYQREREAAFRDLSEQTNSRAVWWSIVQGVVLVLTGAWQLRSLTVSPPPGRRPVQELQATGPRIGAAPSPFCVAAEALSAIGVSPRVSALSASPQCRLHCQPLAPPVWLHTPLGPRHRSHVCTGVLQREEGPLSTTRRLL</sequence>
<keyword evidence="4 7" id="KW-0732">Signal</keyword>
<dbReference type="RefSeq" id="XP_025596011.1">
    <property type="nucleotide sequence ID" value="XM_025741051.1"/>
</dbReference>
<evidence type="ECO:0000313" key="10">
    <source>
        <dbReference type="Proteomes" id="UP000245946"/>
    </source>
</evidence>
<feature type="domain" description="GOLD" evidence="8">
    <location>
        <begin position="32"/>
        <end position="125"/>
    </location>
</feature>
<keyword evidence="5" id="KW-1133">Transmembrane helix</keyword>
<evidence type="ECO:0000313" key="9">
    <source>
        <dbReference type="EMBL" id="PWN95732.1"/>
    </source>
</evidence>
<dbReference type="STRING" id="58919.A0A316Z484"/>
<evidence type="ECO:0000259" key="8">
    <source>
        <dbReference type="PROSITE" id="PS50866"/>
    </source>
</evidence>
<name>A0A316Z484_9BASI</name>
<dbReference type="InterPro" id="IPR015720">
    <property type="entry name" value="Emp24-like"/>
</dbReference>
<evidence type="ECO:0000256" key="5">
    <source>
        <dbReference type="ARBA" id="ARBA00022989"/>
    </source>
</evidence>
<accession>A0A316Z484</accession>
<reference evidence="9 10" key="1">
    <citation type="journal article" date="2018" name="Mol. Biol. Evol.">
        <title>Broad Genomic Sampling Reveals a Smut Pathogenic Ancestry of the Fungal Clade Ustilaginomycotina.</title>
        <authorList>
            <person name="Kijpornyongpan T."/>
            <person name="Mondo S.J."/>
            <person name="Barry K."/>
            <person name="Sandor L."/>
            <person name="Lee J."/>
            <person name="Lipzen A."/>
            <person name="Pangilinan J."/>
            <person name="LaButti K."/>
            <person name="Hainaut M."/>
            <person name="Henrissat B."/>
            <person name="Grigoriev I.V."/>
            <person name="Spatafora J.W."/>
            <person name="Aime M.C."/>
        </authorList>
    </citation>
    <scope>NUCLEOTIDE SEQUENCE [LARGE SCALE GENOMIC DNA]</scope>
    <source>
        <strain evidence="9 10">MCA 4186</strain>
    </source>
</reference>
<dbReference type="EMBL" id="KZ819303">
    <property type="protein sequence ID" value="PWN95732.1"/>
    <property type="molecule type" value="Genomic_DNA"/>
</dbReference>
<evidence type="ECO:0000256" key="2">
    <source>
        <dbReference type="ARBA" id="ARBA00007104"/>
    </source>
</evidence>
<dbReference type="GO" id="GO:0016020">
    <property type="term" value="C:membrane"/>
    <property type="evidence" value="ECO:0007669"/>
    <property type="project" value="UniProtKB-SubCell"/>
</dbReference>
<feature type="chain" id="PRO_5016436467" description="GOLD domain-containing protein" evidence="7">
    <location>
        <begin position="23"/>
        <end position="303"/>
    </location>
</feature>
<keyword evidence="6" id="KW-0472">Membrane</keyword>
<keyword evidence="10" id="KW-1185">Reference proteome</keyword>
<comment type="subcellular location">
    <subcellularLocation>
        <location evidence="1">Membrane</location>
        <topology evidence="1">Single-pass type I membrane protein</topology>
    </subcellularLocation>
</comment>